<keyword evidence="5" id="KW-0812">Transmembrane</keyword>
<feature type="transmembrane region" description="Helical" evidence="5">
    <location>
        <begin position="270"/>
        <end position="294"/>
    </location>
</feature>
<evidence type="ECO:0000313" key="6">
    <source>
        <dbReference type="EMBL" id="PWA98352.1"/>
    </source>
</evidence>
<evidence type="ECO:0000256" key="2">
    <source>
        <dbReference type="ARBA" id="ARBA00009389"/>
    </source>
</evidence>
<organism evidence="6 7">
    <name type="scientific">Artemisia annua</name>
    <name type="common">Sweet wormwood</name>
    <dbReference type="NCBI Taxonomy" id="35608"/>
    <lineage>
        <taxon>Eukaryota</taxon>
        <taxon>Viridiplantae</taxon>
        <taxon>Streptophyta</taxon>
        <taxon>Embryophyta</taxon>
        <taxon>Tracheophyta</taxon>
        <taxon>Spermatophyta</taxon>
        <taxon>Magnoliopsida</taxon>
        <taxon>eudicotyledons</taxon>
        <taxon>Gunneridae</taxon>
        <taxon>Pentapetalae</taxon>
        <taxon>asterids</taxon>
        <taxon>campanulids</taxon>
        <taxon>Asterales</taxon>
        <taxon>Asteraceae</taxon>
        <taxon>Asteroideae</taxon>
        <taxon>Anthemideae</taxon>
        <taxon>Artemisiinae</taxon>
        <taxon>Artemisia</taxon>
    </lineage>
</organism>
<keyword evidence="5" id="KW-0472">Membrane</keyword>
<comment type="similarity">
    <text evidence="2">Belongs to the AMY1 family.</text>
</comment>
<feature type="transmembrane region" description="Helical" evidence="5">
    <location>
        <begin position="14"/>
        <end position="33"/>
    </location>
</feature>
<keyword evidence="3" id="KW-0539">Nucleus</keyword>
<dbReference type="PRINTS" id="PR02028">
    <property type="entry name" value="CMYCBINDINGP"/>
</dbReference>
<feature type="region of interest" description="Disordered" evidence="4">
    <location>
        <begin position="495"/>
        <end position="515"/>
    </location>
</feature>
<comment type="caution">
    <text evidence="6">The sequence shown here is derived from an EMBL/GenBank/DDBJ whole genome shotgun (WGS) entry which is preliminary data.</text>
</comment>
<sequence>MGGSEKLVSTLFHMARQTARFLVILLIYTRWLANMMKASRYLRKLKFQFDILVDCIKVFQREVQTNKRMRKRSTTGKNDAYDNDGFVDEERDIPQQVRDVCVQMIGHPFSLQKVVKCQTFSFTGRVKIISNLKIWHVVGDITKVSTLLPTYFKGVKKVINAVSVIVGQKEGDTPDRTKFSQHCDALDSAWACLGYTYMFYCINLGVYPSTYQTISCHSFGTKMEMCSTVMLLIVLGRAAFVFPLSILSIYMHRSGGESSNISVHHELVIWSAGLMRGVVSIALAFKQLHFSVLLSGSVKKAMELIRWREQPDNYWYYSHRFNLTMLLICNIIVKKECPFKDQCRLLEDEKEAKKEAFRKYLESSGVLDALTKVLVALYEQNDKPSSAVEFVQQKLGGPSLSEYEKLQAEMSDLQIRYNELLALHQEKCSQFVKDSTKPMTTGKSSEDGGNLEEHMVKSDVEKADFTGPVLAANKDLGQKLIDDLDEPLMLEELRNTHTVGPSVENVEGGRSTENL</sequence>
<dbReference type="AlphaFoldDB" id="A0A2U1QK48"/>
<reference evidence="6 7" key="1">
    <citation type="journal article" date="2018" name="Mol. Plant">
        <title>The genome of Artemisia annua provides insight into the evolution of Asteraceae family and artemisinin biosynthesis.</title>
        <authorList>
            <person name="Shen Q."/>
            <person name="Zhang L."/>
            <person name="Liao Z."/>
            <person name="Wang S."/>
            <person name="Yan T."/>
            <person name="Shi P."/>
            <person name="Liu M."/>
            <person name="Fu X."/>
            <person name="Pan Q."/>
            <person name="Wang Y."/>
            <person name="Lv Z."/>
            <person name="Lu X."/>
            <person name="Zhang F."/>
            <person name="Jiang W."/>
            <person name="Ma Y."/>
            <person name="Chen M."/>
            <person name="Hao X."/>
            <person name="Li L."/>
            <person name="Tang Y."/>
            <person name="Lv G."/>
            <person name="Zhou Y."/>
            <person name="Sun X."/>
            <person name="Brodelius P.E."/>
            <person name="Rose J.K.C."/>
            <person name="Tang K."/>
        </authorList>
    </citation>
    <scope>NUCLEOTIDE SEQUENCE [LARGE SCALE GENOMIC DNA]</scope>
    <source>
        <strain evidence="7">cv. Huhao1</strain>
        <tissue evidence="6">Leaf</tissue>
    </source>
</reference>
<comment type="subcellular location">
    <subcellularLocation>
        <location evidence="1">Nucleus</location>
    </subcellularLocation>
</comment>
<dbReference type="InterPro" id="IPR026060">
    <property type="entry name" value="AMY1"/>
</dbReference>
<accession>A0A2U1QK48</accession>
<evidence type="ECO:0000256" key="4">
    <source>
        <dbReference type="SAM" id="MobiDB-lite"/>
    </source>
</evidence>
<evidence type="ECO:0000256" key="3">
    <source>
        <dbReference type="ARBA" id="ARBA00023242"/>
    </source>
</evidence>
<protein>
    <submittedName>
        <fullName evidence="6">Associate of Myc 1</fullName>
    </submittedName>
</protein>
<dbReference type="STRING" id="35608.A0A2U1QK48"/>
<dbReference type="PANTHER" id="PTHR13168:SF0">
    <property type="entry name" value="C-MYC-BINDING PROTEIN"/>
    <property type="match status" value="1"/>
</dbReference>
<keyword evidence="7" id="KW-1185">Reference proteome</keyword>
<feature type="transmembrane region" description="Helical" evidence="5">
    <location>
        <begin position="229"/>
        <end position="250"/>
    </location>
</feature>
<dbReference type="EMBL" id="PKPP01000071">
    <property type="protein sequence ID" value="PWA98352.1"/>
    <property type="molecule type" value="Genomic_DNA"/>
</dbReference>
<evidence type="ECO:0000256" key="1">
    <source>
        <dbReference type="ARBA" id="ARBA00004123"/>
    </source>
</evidence>
<proteinExistence type="inferred from homology"/>
<name>A0A2U1QK48_ARTAN</name>
<dbReference type="PANTHER" id="PTHR13168">
    <property type="entry name" value="ASSOCIATE OF C-MYC AMY-1"/>
    <property type="match status" value="1"/>
</dbReference>
<dbReference type="GO" id="GO:0005634">
    <property type="term" value="C:nucleus"/>
    <property type="evidence" value="ECO:0007669"/>
    <property type="project" value="UniProtKB-SubCell"/>
</dbReference>
<keyword evidence="5" id="KW-1133">Transmembrane helix</keyword>
<evidence type="ECO:0000313" key="7">
    <source>
        <dbReference type="Proteomes" id="UP000245207"/>
    </source>
</evidence>
<dbReference type="GO" id="GO:0003713">
    <property type="term" value="F:transcription coactivator activity"/>
    <property type="evidence" value="ECO:0007669"/>
    <property type="project" value="InterPro"/>
</dbReference>
<dbReference type="OrthoDB" id="524165at2759"/>
<evidence type="ECO:0000256" key="5">
    <source>
        <dbReference type="SAM" id="Phobius"/>
    </source>
</evidence>
<dbReference type="Proteomes" id="UP000245207">
    <property type="component" value="Unassembled WGS sequence"/>
</dbReference>
<gene>
    <name evidence="6" type="ORF">CTI12_AA020390</name>
</gene>